<evidence type="ECO:0000313" key="11">
    <source>
        <dbReference type="EMBL" id="NDY83561.1"/>
    </source>
</evidence>
<comment type="subunit">
    <text evidence="4 9">Homodimer.</text>
</comment>
<keyword evidence="7 9" id="KW-0663">Pyridoxal phosphate</keyword>
<dbReference type="PANTHER" id="PTHR43643:SF3">
    <property type="entry name" value="HISTIDINOL-PHOSPHATE AMINOTRANSFERASE"/>
    <property type="match status" value="1"/>
</dbReference>
<dbReference type="InterPro" id="IPR001917">
    <property type="entry name" value="Aminotrans_II_pyridoxalP_BS"/>
</dbReference>
<comment type="catalytic activity">
    <reaction evidence="8 9">
        <text>L-histidinol phosphate + 2-oxoglutarate = 3-(imidazol-4-yl)-2-oxopropyl phosphate + L-glutamate</text>
        <dbReference type="Rhea" id="RHEA:23744"/>
        <dbReference type="ChEBI" id="CHEBI:16810"/>
        <dbReference type="ChEBI" id="CHEBI:29985"/>
        <dbReference type="ChEBI" id="CHEBI:57766"/>
        <dbReference type="ChEBI" id="CHEBI:57980"/>
        <dbReference type="EC" id="2.6.1.9"/>
    </reaction>
</comment>
<gene>
    <name evidence="9" type="primary">hisC</name>
    <name evidence="11" type="ORF">G3I67_09990</name>
</gene>
<comment type="similarity">
    <text evidence="3 9">Belongs to the class-II pyridoxal-phosphate-dependent aminotransferase family. Histidinol-phosphate aminotransferase subfamily.</text>
</comment>
<dbReference type="Pfam" id="PF00155">
    <property type="entry name" value="Aminotran_1_2"/>
    <property type="match status" value="1"/>
</dbReference>
<reference evidence="11" key="1">
    <citation type="submission" date="2020-02" db="EMBL/GenBank/DDBJ databases">
        <authorList>
            <person name="Chen W.-M."/>
        </authorList>
    </citation>
    <scope>NUCLEOTIDE SEQUENCE</scope>
    <source>
        <strain evidence="11">NBD-18</strain>
    </source>
</reference>
<dbReference type="SUPFAM" id="SSF53383">
    <property type="entry name" value="PLP-dependent transferases"/>
    <property type="match status" value="1"/>
</dbReference>
<dbReference type="HAMAP" id="MF_01023">
    <property type="entry name" value="HisC_aminotrans_2"/>
    <property type="match status" value="1"/>
</dbReference>
<dbReference type="Gene3D" id="3.90.1150.10">
    <property type="entry name" value="Aspartate Aminotransferase, domain 1"/>
    <property type="match status" value="1"/>
</dbReference>
<keyword evidence="6 9" id="KW-0808">Transferase</keyword>
<dbReference type="AlphaFoldDB" id="A0A6B2QZT2"/>
<evidence type="ECO:0000256" key="5">
    <source>
        <dbReference type="ARBA" id="ARBA00022576"/>
    </source>
</evidence>
<dbReference type="EMBL" id="JAAGRN010000006">
    <property type="protein sequence ID" value="NDY83561.1"/>
    <property type="molecule type" value="Genomic_DNA"/>
</dbReference>
<name>A0A6B2QZT2_9BURK</name>
<keyword evidence="9" id="KW-0368">Histidine biosynthesis</keyword>
<dbReference type="GO" id="GO:0004400">
    <property type="term" value="F:histidinol-phosphate transaminase activity"/>
    <property type="evidence" value="ECO:0007669"/>
    <property type="project" value="UniProtKB-UniRule"/>
</dbReference>
<dbReference type="GO" id="GO:0030170">
    <property type="term" value="F:pyridoxal phosphate binding"/>
    <property type="evidence" value="ECO:0007669"/>
    <property type="project" value="InterPro"/>
</dbReference>
<keyword evidence="5 9" id="KW-0032">Aminotransferase</keyword>
<feature type="modified residue" description="N6-(pyridoxal phosphate)lysine" evidence="9">
    <location>
        <position position="214"/>
    </location>
</feature>
<organism evidence="11">
    <name type="scientific">Sheuella amnicola</name>
    <dbReference type="NCBI Taxonomy" id="2707330"/>
    <lineage>
        <taxon>Bacteria</taxon>
        <taxon>Pseudomonadati</taxon>
        <taxon>Pseudomonadota</taxon>
        <taxon>Betaproteobacteria</taxon>
        <taxon>Burkholderiales</taxon>
        <taxon>Alcaligenaceae</taxon>
        <taxon>Sheuella</taxon>
    </lineage>
</organism>
<evidence type="ECO:0000256" key="2">
    <source>
        <dbReference type="ARBA" id="ARBA00005011"/>
    </source>
</evidence>
<dbReference type="GO" id="GO:0000105">
    <property type="term" value="P:L-histidine biosynthetic process"/>
    <property type="evidence" value="ECO:0007669"/>
    <property type="project" value="UniProtKB-UniRule"/>
</dbReference>
<feature type="domain" description="Aminotransferase class I/classII large" evidence="10">
    <location>
        <begin position="25"/>
        <end position="350"/>
    </location>
</feature>
<dbReference type="InterPro" id="IPR015421">
    <property type="entry name" value="PyrdxlP-dep_Trfase_major"/>
</dbReference>
<dbReference type="InterPro" id="IPR004839">
    <property type="entry name" value="Aminotransferase_I/II_large"/>
</dbReference>
<sequence length="357" mass="39351">MSRYWSSLVAKLDPYVPGEQPRVQNLIKLNTNEHPYGPSPKVIEAIARANGEDLRLYPDPTSLALSQTIAKYFGLGVDHVFVGNGSDEVLAHVFNALLKHDAPVLFPDISYSFYPVYCGLYQIEYRAVPLDQNFRIVLNDYLPSAGAKAGGIIFPNPNAPTGICHDLDAIEQVVKANPDIVVVIDEAYIDFGGVSAASLIAKYPNLLVVHTLSKSRSLAGLRVGFALGHPDLIQGLDRVKNSFNSYPLDRLAQAGAIAAFEDDAHFEKTRQAVIHTRESMTQGLRKLGFEVLPSKANFIFARAPGVAGEVFAAELRARNILVRHFKKERIYDFMRISVGTDEQTETLLQACQEILAQ</sequence>
<dbReference type="InterPro" id="IPR015424">
    <property type="entry name" value="PyrdxlP-dep_Trfase"/>
</dbReference>
<proteinExistence type="inferred from homology"/>
<comment type="caution">
    <text evidence="11">The sequence shown here is derived from an EMBL/GenBank/DDBJ whole genome shotgun (WGS) entry which is preliminary data.</text>
</comment>
<evidence type="ECO:0000256" key="8">
    <source>
        <dbReference type="ARBA" id="ARBA00047481"/>
    </source>
</evidence>
<evidence type="ECO:0000256" key="6">
    <source>
        <dbReference type="ARBA" id="ARBA00022679"/>
    </source>
</evidence>
<dbReference type="InterPro" id="IPR050106">
    <property type="entry name" value="HistidinolP_aminotransfase"/>
</dbReference>
<evidence type="ECO:0000256" key="3">
    <source>
        <dbReference type="ARBA" id="ARBA00007970"/>
    </source>
</evidence>
<dbReference type="CDD" id="cd00609">
    <property type="entry name" value="AAT_like"/>
    <property type="match status" value="1"/>
</dbReference>
<dbReference type="RefSeq" id="WP_163654880.1">
    <property type="nucleotide sequence ID" value="NZ_JAAGRN010000006.1"/>
</dbReference>
<accession>A0A6B2QZT2</accession>
<dbReference type="EC" id="2.6.1.9" evidence="9"/>
<protein>
    <recommendedName>
        <fullName evidence="9">Histidinol-phosphate aminotransferase</fullName>
        <ecNumber evidence="9">2.6.1.9</ecNumber>
    </recommendedName>
    <alternativeName>
        <fullName evidence="9">Imidazole acetol-phosphate transaminase</fullName>
    </alternativeName>
</protein>
<keyword evidence="9" id="KW-0028">Amino-acid biosynthesis</keyword>
<evidence type="ECO:0000256" key="9">
    <source>
        <dbReference type="HAMAP-Rule" id="MF_01023"/>
    </source>
</evidence>
<evidence type="ECO:0000256" key="4">
    <source>
        <dbReference type="ARBA" id="ARBA00011738"/>
    </source>
</evidence>
<dbReference type="Gene3D" id="3.40.640.10">
    <property type="entry name" value="Type I PLP-dependent aspartate aminotransferase-like (Major domain)"/>
    <property type="match status" value="1"/>
</dbReference>
<dbReference type="PANTHER" id="PTHR43643">
    <property type="entry name" value="HISTIDINOL-PHOSPHATE AMINOTRANSFERASE 2"/>
    <property type="match status" value="1"/>
</dbReference>
<evidence type="ECO:0000256" key="7">
    <source>
        <dbReference type="ARBA" id="ARBA00022898"/>
    </source>
</evidence>
<dbReference type="PROSITE" id="PS00599">
    <property type="entry name" value="AA_TRANSFER_CLASS_2"/>
    <property type="match status" value="1"/>
</dbReference>
<comment type="pathway">
    <text evidence="2 9">Amino-acid biosynthesis; L-histidine biosynthesis; L-histidine from 5-phospho-alpha-D-ribose 1-diphosphate: step 7/9.</text>
</comment>
<evidence type="ECO:0000259" key="10">
    <source>
        <dbReference type="Pfam" id="PF00155"/>
    </source>
</evidence>
<dbReference type="UniPathway" id="UPA00031">
    <property type="reaction ID" value="UER00012"/>
</dbReference>
<comment type="cofactor">
    <cofactor evidence="1 9">
        <name>pyridoxal 5'-phosphate</name>
        <dbReference type="ChEBI" id="CHEBI:597326"/>
    </cofactor>
</comment>
<dbReference type="NCBIfam" id="TIGR01141">
    <property type="entry name" value="hisC"/>
    <property type="match status" value="1"/>
</dbReference>
<dbReference type="InterPro" id="IPR015422">
    <property type="entry name" value="PyrdxlP-dep_Trfase_small"/>
</dbReference>
<evidence type="ECO:0000256" key="1">
    <source>
        <dbReference type="ARBA" id="ARBA00001933"/>
    </source>
</evidence>
<dbReference type="InterPro" id="IPR005861">
    <property type="entry name" value="HisP_aminotrans"/>
</dbReference>